<evidence type="ECO:0000313" key="1">
    <source>
        <dbReference type="EMBL" id="OLP98060.1"/>
    </source>
</evidence>
<accession>A0A1Q9DSB3</accession>
<dbReference type="OrthoDB" id="275582at2759"/>
<dbReference type="EMBL" id="LSRX01000409">
    <property type="protein sequence ID" value="OLP98060.1"/>
    <property type="molecule type" value="Genomic_DNA"/>
</dbReference>
<proteinExistence type="predicted"/>
<dbReference type="AlphaFoldDB" id="A0A1Q9DSB3"/>
<evidence type="ECO:0000313" key="2">
    <source>
        <dbReference type="Proteomes" id="UP000186817"/>
    </source>
</evidence>
<reference evidence="1 2" key="1">
    <citation type="submission" date="2016-02" db="EMBL/GenBank/DDBJ databases">
        <title>Genome analysis of coral dinoflagellate symbionts highlights evolutionary adaptations to a symbiotic lifestyle.</title>
        <authorList>
            <person name="Aranda M."/>
            <person name="Li Y."/>
            <person name="Liew Y.J."/>
            <person name="Baumgarten S."/>
            <person name="Simakov O."/>
            <person name="Wilson M."/>
            <person name="Piel J."/>
            <person name="Ashoor H."/>
            <person name="Bougouffa S."/>
            <person name="Bajic V.B."/>
            <person name="Ryu T."/>
            <person name="Ravasi T."/>
            <person name="Bayer T."/>
            <person name="Micklem G."/>
            <person name="Kim H."/>
            <person name="Bhak J."/>
            <person name="Lajeunesse T.C."/>
            <person name="Voolstra C.R."/>
        </authorList>
    </citation>
    <scope>NUCLEOTIDE SEQUENCE [LARGE SCALE GENOMIC DNA]</scope>
    <source>
        <strain evidence="1 2">CCMP2467</strain>
    </source>
</reference>
<protein>
    <submittedName>
        <fullName evidence="1">Uncharacterized protein</fullName>
    </submittedName>
</protein>
<organism evidence="1 2">
    <name type="scientific">Symbiodinium microadriaticum</name>
    <name type="common">Dinoflagellate</name>
    <name type="synonym">Zooxanthella microadriatica</name>
    <dbReference type="NCBI Taxonomy" id="2951"/>
    <lineage>
        <taxon>Eukaryota</taxon>
        <taxon>Sar</taxon>
        <taxon>Alveolata</taxon>
        <taxon>Dinophyceae</taxon>
        <taxon>Suessiales</taxon>
        <taxon>Symbiodiniaceae</taxon>
        <taxon>Symbiodinium</taxon>
    </lineage>
</organism>
<name>A0A1Q9DSB3_SYMMI</name>
<gene>
    <name evidence="1" type="ORF">AK812_SmicGene19514</name>
</gene>
<keyword evidence="2" id="KW-1185">Reference proteome</keyword>
<sequence>MEITISNSGPKVHMTKPEIRNYLREARKLQAFYWSITELGHEVAMHAFLAFFQPAADFGTGVRMPLGASSKFVLVAKLGLVMADESALKQTYESKGASGKVPCLFLLKRYAPTGMDVVMVDSGSWDLPGHYAFPAGWKVNTYIKLPLIRRNSYGDYFKNGPSYKYPGAPRFLRALVFLVYRLKAIVTFEESGTEEAVLGVETIPDDVKMIYNSRTRRIESDGRPFDQAWAEPVPTLLRGDDFPAPART</sequence>
<dbReference type="Proteomes" id="UP000186817">
    <property type="component" value="Unassembled WGS sequence"/>
</dbReference>
<comment type="caution">
    <text evidence="1">The sequence shown here is derived from an EMBL/GenBank/DDBJ whole genome shotgun (WGS) entry which is preliminary data.</text>
</comment>